<sequence length="245" mass="28012">MNILRFISKPELAELVSFSDKLVVYTIIDLLVVLLSAYVVICDRSKFRICSHTQLVNQFATAMLVVLAASTSDTGLSGLLRYLAPAAQSILAEHPTGHAVFQFASLLGIYRALHAENDDLWCRSMNALLHAYLLMTNLDPRSQSTLQMLKTKFLFEQERQLIRLGQIRDLVFEDIWQLPEKFRLQVLCNEFSYNVDEPLFLLRAIVRMIWRPLLPLYVLRMLLQSIDVVQIMLSSQTPARTIVGI</sequence>
<feature type="transmembrane region" description="Helical" evidence="1">
    <location>
        <begin position="22"/>
        <end position="41"/>
    </location>
</feature>
<keyword evidence="1" id="KW-1133">Transmembrane helix</keyword>
<organism evidence="2 3">
    <name type="scientific">Coemansia brasiliensis</name>
    <dbReference type="NCBI Taxonomy" id="2650707"/>
    <lineage>
        <taxon>Eukaryota</taxon>
        <taxon>Fungi</taxon>
        <taxon>Fungi incertae sedis</taxon>
        <taxon>Zoopagomycota</taxon>
        <taxon>Kickxellomycotina</taxon>
        <taxon>Kickxellomycetes</taxon>
        <taxon>Kickxellales</taxon>
        <taxon>Kickxellaceae</taxon>
        <taxon>Coemansia</taxon>
    </lineage>
</organism>
<keyword evidence="3" id="KW-1185">Reference proteome</keyword>
<accession>A0A9W8LX49</accession>
<keyword evidence="1" id="KW-0812">Transmembrane</keyword>
<gene>
    <name evidence="2" type="ORF">IWW36_006154</name>
</gene>
<name>A0A9W8LX49_9FUNG</name>
<dbReference type="OrthoDB" id="6500128at2759"/>
<evidence type="ECO:0000313" key="3">
    <source>
        <dbReference type="Proteomes" id="UP001139887"/>
    </source>
</evidence>
<dbReference type="AlphaFoldDB" id="A0A9W8LX49"/>
<protein>
    <submittedName>
        <fullName evidence="2">Uncharacterized protein</fullName>
    </submittedName>
</protein>
<keyword evidence="1" id="KW-0472">Membrane</keyword>
<evidence type="ECO:0000256" key="1">
    <source>
        <dbReference type="SAM" id="Phobius"/>
    </source>
</evidence>
<dbReference type="EMBL" id="JANBUW010002058">
    <property type="protein sequence ID" value="KAJ2841743.1"/>
    <property type="molecule type" value="Genomic_DNA"/>
</dbReference>
<proteinExistence type="predicted"/>
<reference evidence="2" key="1">
    <citation type="submission" date="2022-07" db="EMBL/GenBank/DDBJ databases">
        <title>Phylogenomic reconstructions and comparative analyses of Kickxellomycotina fungi.</title>
        <authorList>
            <person name="Reynolds N.K."/>
            <person name="Stajich J.E."/>
            <person name="Barry K."/>
            <person name="Grigoriev I.V."/>
            <person name="Crous P."/>
            <person name="Smith M.E."/>
        </authorList>
    </citation>
    <scope>NUCLEOTIDE SEQUENCE</scope>
    <source>
        <strain evidence="2">NRRL 1566</strain>
    </source>
</reference>
<comment type="caution">
    <text evidence="2">The sequence shown here is derived from an EMBL/GenBank/DDBJ whole genome shotgun (WGS) entry which is preliminary data.</text>
</comment>
<evidence type="ECO:0000313" key="2">
    <source>
        <dbReference type="EMBL" id="KAJ2841743.1"/>
    </source>
</evidence>
<dbReference type="Proteomes" id="UP001139887">
    <property type="component" value="Unassembled WGS sequence"/>
</dbReference>